<dbReference type="EMBL" id="CP056041">
    <property type="protein sequence ID" value="QKZ23824.1"/>
    <property type="molecule type" value="Genomic_DNA"/>
</dbReference>
<protein>
    <submittedName>
        <fullName evidence="1">Uncharacterized protein</fullName>
    </submittedName>
</protein>
<dbReference type="Proteomes" id="UP000509418">
    <property type="component" value="Chromosome"/>
</dbReference>
<organism evidence="1 2">
    <name type="scientific">Streptomyces chartreusis</name>
    <dbReference type="NCBI Taxonomy" id="1969"/>
    <lineage>
        <taxon>Bacteria</taxon>
        <taxon>Bacillati</taxon>
        <taxon>Actinomycetota</taxon>
        <taxon>Actinomycetes</taxon>
        <taxon>Kitasatosporales</taxon>
        <taxon>Streptomycetaceae</taxon>
        <taxon>Streptomyces</taxon>
    </lineage>
</organism>
<reference evidence="1 2" key="1">
    <citation type="submission" date="2020-06" db="EMBL/GenBank/DDBJ databases">
        <title>Genome mining for natural products.</title>
        <authorList>
            <person name="Zhang B."/>
            <person name="Shi J."/>
            <person name="Ge H."/>
        </authorList>
    </citation>
    <scope>NUCLEOTIDE SEQUENCE [LARGE SCALE GENOMIC DNA]</scope>
    <source>
        <strain evidence="1 2">NA02069</strain>
    </source>
</reference>
<accession>A0A7H8TKF8</accession>
<dbReference type="RefSeq" id="WP_176578439.1">
    <property type="nucleotide sequence ID" value="NZ_CBDRGH010000060.1"/>
</dbReference>
<keyword evidence="2" id="KW-1185">Reference proteome</keyword>
<evidence type="ECO:0000313" key="1">
    <source>
        <dbReference type="EMBL" id="QKZ23824.1"/>
    </source>
</evidence>
<proteinExistence type="predicted"/>
<sequence length="228" mass="25255">MAESGVRRASRAQDAVRLLFLLDHCGAPHGDDQAGQEPQVAVAVIRGQKRLQALDFWLRNPDYLADELLNQVEAGKVDDTVWALERAGALLEGDEPEISRYPMLRWRFGAWEALDDALGLLYAHGLIDIVAVGEPPVKVDRWDYYLLPAGRDLAGELRTTASDLAWYDERAAVVLAVAGQSSGSQLKALQYAQAEYERTVWKASISGITDRVRQRLAQITEQRAGASR</sequence>
<dbReference type="AlphaFoldDB" id="A0A7H8TKF8"/>
<name>A0A7H8TKF8_STRCX</name>
<gene>
    <name evidence="1" type="ORF">HUT05_44600</name>
</gene>
<evidence type="ECO:0000313" key="2">
    <source>
        <dbReference type="Proteomes" id="UP000509418"/>
    </source>
</evidence>